<proteinExistence type="inferred from homology"/>
<organism evidence="3 4">
    <name type="scientific">Nocardia albiluteola</name>
    <dbReference type="NCBI Taxonomy" id="2842303"/>
    <lineage>
        <taxon>Bacteria</taxon>
        <taxon>Bacillati</taxon>
        <taxon>Actinomycetota</taxon>
        <taxon>Actinomycetes</taxon>
        <taxon>Mycobacteriales</taxon>
        <taxon>Nocardiaceae</taxon>
        <taxon>Nocardia</taxon>
    </lineage>
</organism>
<comment type="caution">
    <text evidence="3">The sequence shown here is derived from an EMBL/GenBank/DDBJ whole genome shotgun (WGS) entry which is preliminary data.</text>
</comment>
<evidence type="ECO:0000313" key="3">
    <source>
        <dbReference type="EMBL" id="MBU3061042.1"/>
    </source>
</evidence>
<protein>
    <submittedName>
        <fullName evidence="3">SDR family oxidoreductase</fullName>
    </submittedName>
</protein>
<comment type="similarity">
    <text evidence="1">Belongs to the short-chain dehydrogenases/reductases (SDR) family.</text>
</comment>
<dbReference type="InterPro" id="IPR051122">
    <property type="entry name" value="SDR_DHRS6-like"/>
</dbReference>
<evidence type="ECO:0000256" key="2">
    <source>
        <dbReference type="ARBA" id="ARBA00023002"/>
    </source>
</evidence>
<dbReference type="SUPFAM" id="SSF51735">
    <property type="entry name" value="NAD(P)-binding Rossmann-fold domains"/>
    <property type="match status" value="1"/>
</dbReference>
<dbReference type="PANTHER" id="PTHR43477">
    <property type="entry name" value="DIHYDROANTICAPSIN 7-DEHYDROGENASE"/>
    <property type="match status" value="1"/>
</dbReference>
<keyword evidence="2" id="KW-0560">Oxidoreductase</keyword>
<dbReference type="PANTHER" id="PTHR43477:SF1">
    <property type="entry name" value="DIHYDROANTICAPSIN 7-DEHYDROGENASE"/>
    <property type="match status" value="1"/>
</dbReference>
<evidence type="ECO:0000256" key="1">
    <source>
        <dbReference type="ARBA" id="ARBA00006484"/>
    </source>
</evidence>
<accession>A0ABS6ASN2</accession>
<dbReference type="Proteomes" id="UP000733379">
    <property type="component" value="Unassembled WGS sequence"/>
</dbReference>
<dbReference type="RefSeq" id="WP_215915806.1">
    <property type="nucleotide sequence ID" value="NZ_JAHKNI010000001.1"/>
</dbReference>
<evidence type="ECO:0000313" key="4">
    <source>
        <dbReference type="Proteomes" id="UP000733379"/>
    </source>
</evidence>
<gene>
    <name evidence="3" type="ORF">KO481_05820</name>
</gene>
<dbReference type="Gene3D" id="3.40.50.720">
    <property type="entry name" value="NAD(P)-binding Rossmann-like Domain"/>
    <property type="match status" value="1"/>
</dbReference>
<dbReference type="InterPro" id="IPR002347">
    <property type="entry name" value="SDR_fam"/>
</dbReference>
<dbReference type="Pfam" id="PF13561">
    <property type="entry name" value="adh_short_C2"/>
    <property type="match status" value="1"/>
</dbReference>
<dbReference type="EMBL" id="JAHKNI010000001">
    <property type="protein sequence ID" value="MBU3061042.1"/>
    <property type="molecule type" value="Genomic_DNA"/>
</dbReference>
<name>A0ABS6ASN2_9NOCA</name>
<dbReference type="InterPro" id="IPR036291">
    <property type="entry name" value="NAD(P)-bd_dom_sf"/>
</dbReference>
<dbReference type="PRINTS" id="PR00081">
    <property type="entry name" value="GDHRDH"/>
</dbReference>
<keyword evidence="4" id="KW-1185">Reference proteome</keyword>
<reference evidence="3 4" key="1">
    <citation type="submission" date="2021-06" db="EMBL/GenBank/DDBJ databases">
        <title>Actinomycetes sequencing.</title>
        <authorList>
            <person name="Shan Q."/>
        </authorList>
    </citation>
    <scope>NUCLEOTIDE SEQUENCE [LARGE SCALE GENOMIC DNA]</scope>
    <source>
        <strain evidence="3 4">NEAU-G5</strain>
    </source>
</reference>
<sequence length="241" mass="24729">MNLVDKRVLVIGGTSGIGLAVAAGAAERGARVTVASSSPDKVMAARKLLPDSVDARELDVTDEAAVIAFGAAIGTLDHLVYTAGDGLLVKWVAEATVGEAREFFDIRFWGAYTAVKHLAPRLSAGGSIVLTSGGVAQRPAPGLAVAASATSAVEGLTRALAVELAPVRVNVVRPGMLRTPLWTRSGLTSSDDQEFFERAGEGLPVGRIGTAEEAAAAYLFLLENGFATGTTVSVDGGQLLV</sequence>